<evidence type="ECO:0000313" key="3">
    <source>
        <dbReference type="EMBL" id="ORA33184.1"/>
    </source>
</evidence>
<reference evidence="2" key="3">
    <citation type="submission" date="2020-02" db="EMBL/GenBank/DDBJ databases">
        <authorList>
            <person name="Matsumoto Y."/>
            <person name="Motooka D."/>
            <person name="Nakamura S."/>
        </authorList>
    </citation>
    <scope>NUCLEOTIDE SEQUENCE</scope>
    <source>
        <strain evidence="2">JCM 12687</strain>
        <plasmid evidence="2">pJCM12687</plasmid>
    </source>
</reference>
<evidence type="ECO:0000313" key="5">
    <source>
        <dbReference type="Proteomes" id="UP000467379"/>
    </source>
</evidence>
<reference evidence="3 4" key="1">
    <citation type="submission" date="2016-12" db="EMBL/GenBank/DDBJ databases">
        <title>The new phylogeny of genus Mycobacterium.</title>
        <authorList>
            <person name="Tortoli E."/>
            <person name="Trovato A."/>
            <person name="Cirillo D.M."/>
        </authorList>
    </citation>
    <scope>NUCLEOTIDE SEQUENCE [LARGE SCALE GENOMIC DNA]</scope>
    <source>
        <strain evidence="3 4">DSM 44624</strain>
    </source>
</reference>
<dbReference type="Pfam" id="PF12680">
    <property type="entry name" value="SnoaL_2"/>
    <property type="match status" value="1"/>
</dbReference>
<name>A0A7I7WD19_9MYCO</name>
<protein>
    <recommendedName>
        <fullName evidence="1">SnoaL-like domain-containing protein</fullName>
    </recommendedName>
</protein>
<feature type="domain" description="SnoaL-like" evidence="1">
    <location>
        <begin position="16"/>
        <end position="117"/>
    </location>
</feature>
<dbReference type="EMBL" id="MVHM01000020">
    <property type="protein sequence ID" value="ORA33184.1"/>
    <property type="molecule type" value="Genomic_DNA"/>
</dbReference>
<evidence type="ECO:0000313" key="2">
    <source>
        <dbReference type="EMBL" id="BBZ15439.1"/>
    </source>
</evidence>
<evidence type="ECO:0000259" key="1">
    <source>
        <dbReference type="Pfam" id="PF12680"/>
    </source>
</evidence>
<dbReference type="SUPFAM" id="SSF54427">
    <property type="entry name" value="NTF2-like"/>
    <property type="match status" value="1"/>
</dbReference>
<dbReference type="Proteomes" id="UP000192441">
    <property type="component" value="Unassembled WGS sequence"/>
</dbReference>
<dbReference type="InterPro" id="IPR037401">
    <property type="entry name" value="SnoaL-like"/>
</dbReference>
<sequence length="147" mass="15928">MTDTKSLTEVNRSIIDRFYAAGPRGDLETMSDCLADDVVIHEPPYLPFGGDYRGKEGLSAIYSAVAQLADVTQFKVHYILVDGDRAVAFGGFPVNDTGKFTHFAEESRLVDGKIAEIRLYYYDAQSLLVASNAAGADDSDGHTGQAL</sequence>
<proteinExistence type="predicted"/>
<dbReference type="InterPro" id="IPR032710">
    <property type="entry name" value="NTF2-like_dom_sf"/>
</dbReference>
<dbReference type="Proteomes" id="UP000467379">
    <property type="component" value="Plasmid pJCM12687"/>
</dbReference>
<gene>
    <name evidence="3" type="ORF">BST20_23330</name>
    <name evidence="2" type="ORF">MBRA_56340</name>
</gene>
<geneLocation type="plasmid" evidence="2 5">
    <name>pJCM12687</name>
</geneLocation>
<dbReference type="RefSeq" id="WP_163659945.1">
    <property type="nucleotide sequence ID" value="NZ_AP022607.1"/>
</dbReference>
<dbReference type="AlphaFoldDB" id="A0A7I7WD19"/>
<keyword evidence="2" id="KW-0614">Plasmid</keyword>
<dbReference type="Gene3D" id="3.10.450.50">
    <property type="match status" value="1"/>
</dbReference>
<reference evidence="2 5" key="2">
    <citation type="journal article" date="2019" name="Emerg. Microbes Infect.">
        <title>Comprehensive subspecies identification of 175 nontuberculous mycobacteria species based on 7547 genomic profiles.</title>
        <authorList>
            <person name="Matsumoto Y."/>
            <person name="Kinjo T."/>
            <person name="Motooka D."/>
            <person name="Nabeya D."/>
            <person name="Jung N."/>
            <person name="Uechi K."/>
            <person name="Horii T."/>
            <person name="Iida T."/>
            <person name="Fujita J."/>
            <person name="Nakamura S."/>
        </authorList>
    </citation>
    <scope>NUCLEOTIDE SEQUENCE [LARGE SCALE GENOMIC DNA]</scope>
    <source>
        <strain evidence="2 5">JCM 12687</strain>
        <plasmid evidence="2">pJCM12687</plasmid>
    </source>
</reference>
<dbReference type="EMBL" id="AP022607">
    <property type="protein sequence ID" value="BBZ15439.1"/>
    <property type="molecule type" value="Genomic_DNA"/>
</dbReference>
<evidence type="ECO:0000313" key="4">
    <source>
        <dbReference type="Proteomes" id="UP000192441"/>
    </source>
</evidence>
<organism evidence="3 4">
    <name type="scientific">Mycobacterium branderi</name>
    <dbReference type="NCBI Taxonomy" id="43348"/>
    <lineage>
        <taxon>Bacteria</taxon>
        <taxon>Bacillati</taxon>
        <taxon>Actinomycetota</taxon>
        <taxon>Actinomycetes</taxon>
        <taxon>Mycobacteriales</taxon>
        <taxon>Mycobacteriaceae</taxon>
        <taxon>Mycobacterium</taxon>
    </lineage>
</organism>
<keyword evidence="5" id="KW-1185">Reference proteome</keyword>
<accession>A0A7I7WD19</accession>